<dbReference type="Pfam" id="PF01743">
    <property type="entry name" value="PolyA_pol"/>
    <property type="match status" value="1"/>
</dbReference>
<evidence type="ECO:0000256" key="1">
    <source>
        <dbReference type="ARBA" id="ARBA00001946"/>
    </source>
</evidence>
<dbReference type="Gene3D" id="3.30.460.10">
    <property type="entry name" value="Beta Polymerase, domain 2"/>
    <property type="match status" value="1"/>
</dbReference>
<organism evidence="11">
    <name type="scientific">Schlesneria paludicola</name>
    <dbReference type="NCBI Taxonomy" id="360056"/>
    <lineage>
        <taxon>Bacteria</taxon>
        <taxon>Pseudomonadati</taxon>
        <taxon>Planctomycetota</taxon>
        <taxon>Planctomycetia</taxon>
        <taxon>Planctomycetales</taxon>
        <taxon>Planctomycetaceae</taxon>
        <taxon>Schlesneria</taxon>
    </lineage>
</organism>
<dbReference type="AlphaFoldDB" id="A0A7C4QVI6"/>
<dbReference type="InterPro" id="IPR043519">
    <property type="entry name" value="NT_sf"/>
</dbReference>
<evidence type="ECO:0000256" key="8">
    <source>
        <dbReference type="RuleBase" id="RU003953"/>
    </source>
</evidence>
<sequence>MSDRTREFATAVVRRLHDAGHVAYFAGGCVRDLLLGRPAKDYDVATTARPEEVREIFGKRRTLAVGQSFGVIIVLPSPQDGISPVEVATFRTEEDYRDGRRPSRVSYCTPQEDAQRRDFTINGMFYDPLDCRVLDYVGGERDLAEGLVRAIGKPQDRMREDKLRMLRAPRFAAALEFQIEDATAAAIRDMAPELTVVSAERIAQELKKMLLDRHRRRAVELCLELGLLMVVAPELQTVEFAAARDRILRALGLLHEPSFELSMAVLFQTLPSDAAVVELCRRLRLSNEETARMAWLIAHQHDLRTASSWSAARLKRCFARPESRELLEMLRVQLLAEEGDLHPLLFCEEFLVRTPPQELNPRPLLTGADLIAMGLSPGPRFRELLEAVRDGQLNGELRTPEDAREWVRRASAANPS</sequence>
<evidence type="ECO:0000259" key="10">
    <source>
        <dbReference type="Pfam" id="PF12627"/>
    </source>
</evidence>
<keyword evidence="3" id="KW-0819">tRNA processing</keyword>
<dbReference type="Pfam" id="PF12627">
    <property type="entry name" value="PolyA_pol_RNAbd"/>
    <property type="match status" value="1"/>
</dbReference>
<dbReference type="Gene3D" id="1.10.3090.10">
    <property type="entry name" value="cca-adding enzyme, domain 2"/>
    <property type="match status" value="1"/>
</dbReference>
<dbReference type="SUPFAM" id="SSF81301">
    <property type="entry name" value="Nucleotidyltransferase"/>
    <property type="match status" value="1"/>
</dbReference>
<dbReference type="GO" id="GO:0000166">
    <property type="term" value="F:nucleotide binding"/>
    <property type="evidence" value="ECO:0007669"/>
    <property type="project" value="UniProtKB-KW"/>
</dbReference>
<comment type="similarity">
    <text evidence="8">Belongs to the tRNA nucleotidyltransferase/poly(A) polymerase family.</text>
</comment>
<dbReference type="GO" id="GO:0016779">
    <property type="term" value="F:nucleotidyltransferase activity"/>
    <property type="evidence" value="ECO:0007669"/>
    <property type="project" value="UniProtKB-KW"/>
</dbReference>
<keyword evidence="2 8" id="KW-0808">Transferase</keyword>
<comment type="caution">
    <text evidence="11">The sequence shown here is derived from an EMBL/GenBank/DDBJ whole genome shotgun (WGS) entry which is preliminary data.</text>
</comment>
<dbReference type="SUPFAM" id="SSF81891">
    <property type="entry name" value="Poly A polymerase C-terminal region-like"/>
    <property type="match status" value="1"/>
</dbReference>
<dbReference type="InterPro" id="IPR002646">
    <property type="entry name" value="PolA_pol_head_dom"/>
</dbReference>
<proteinExistence type="inferred from homology"/>
<feature type="domain" description="Poly A polymerase head" evidence="9">
    <location>
        <begin position="23"/>
        <end position="149"/>
    </location>
</feature>
<evidence type="ECO:0000256" key="3">
    <source>
        <dbReference type="ARBA" id="ARBA00022694"/>
    </source>
</evidence>
<dbReference type="GO" id="GO:0000049">
    <property type="term" value="F:tRNA binding"/>
    <property type="evidence" value="ECO:0007669"/>
    <property type="project" value="TreeGrafter"/>
</dbReference>
<dbReference type="PROSITE" id="PS51257">
    <property type="entry name" value="PROKAR_LIPOPROTEIN"/>
    <property type="match status" value="1"/>
</dbReference>
<keyword evidence="5" id="KW-0479">Metal-binding</keyword>
<evidence type="ECO:0000259" key="9">
    <source>
        <dbReference type="Pfam" id="PF01743"/>
    </source>
</evidence>
<protein>
    <submittedName>
        <fullName evidence="11">CCA tRNA nucleotidyltransferase</fullName>
    </submittedName>
</protein>
<evidence type="ECO:0000256" key="7">
    <source>
        <dbReference type="ARBA" id="ARBA00022842"/>
    </source>
</evidence>
<evidence type="ECO:0000313" key="11">
    <source>
        <dbReference type="EMBL" id="HGT39430.1"/>
    </source>
</evidence>
<evidence type="ECO:0000256" key="6">
    <source>
        <dbReference type="ARBA" id="ARBA00022741"/>
    </source>
</evidence>
<evidence type="ECO:0000256" key="5">
    <source>
        <dbReference type="ARBA" id="ARBA00022723"/>
    </source>
</evidence>
<gene>
    <name evidence="11" type="ORF">ENS64_09250</name>
</gene>
<name>A0A7C4QVI6_9PLAN</name>
<dbReference type="InterPro" id="IPR050264">
    <property type="entry name" value="Bact_CCA-adding_enz_type3_sf"/>
</dbReference>
<accession>A0A7C4QVI6</accession>
<comment type="cofactor">
    <cofactor evidence="1">
        <name>Mg(2+)</name>
        <dbReference type="ChEBI" id="CHEBI:18420"/>
    </cofactor>
</comment>
<dbReference type="CDD" id="cd05398">
    <property type="entry name" value="NT_ClassII-CCAase"/>
    <property type="match status" value="1"/>
</dbReference>
<dbReference type="PANTHER" id="PTHR46173:SF1">
    <property type="entry name" value="CCA TRNA NUCLEOTIDYLTRANSFERASE 1, MITOCHONDRIAL"/>
    <property type="match status" value="1"/>
</dbReference>
<evidence type="ECO:0000256" key="2">
    <source>
        <dbReference type="ARBA" id="ARBA00022679"/>
    </source>
</evidence>
<keyword evidence="6" id="KW-0547">Nucleotide-binding</keyword>
<dbReference type="GO" id="GO:0046872">
    <property type="term" value="F:metal ion binding"/>
    <property type="evidence" value="ECO:0007669"/>
    <property type="project" value="UniProtKB-KW"/>
</dbReference>
<dbReference type="InterPro" id="IPR032828">
    <property type="entry name" value="PolyA_RNA-bd"/>
</dbReference>
<keyword evidence="8" id="KW-0694">RNA-binding</keyword>
<dbReference type="GO" id="GO:0008033">
    <property type="term" value="P:tRNA processing"/>
    <property type="evidence" value="ECO:0007669"/>
    <property type="project" value="UniProtKB-KW"/>
</dbReference>
<keyword evidence="7" id="KW-0460">Magnesium</keyword>
<keyword evidence="4" id="KW-0548">Nucleotidyltransferase</keyword>
<dbReference type="EMBL" id="DSVQ01000012">
    <property type="protein sequence ID" value="HGT39430.1"/>
    <property type="molecule type" value="Genomic_DNA"/>
</dbReference>
<evidence type="ECO:0000256" key="4">
    <source>
        <dbReference type="ARBA" id="ARBA00022695"/>
    </source>
</evidence>
<reference evidence="11" key="1">
    <citation type="journal article" date="2020" name="mSystems">
        <title>Genome- and Community-Level Interaction Insights into Carbon Utilization and Element Cycling Functions of Hydrothermarchaeota in Hydrothermal Sediment.</title>
        <authorList>
            <person name="Zhou Z."/>
            <person name="Liu Y."/>
            <person name="Xu W."/>
            <person name="Pan J."/>
            <person name="Luo Z.H."/>
            <person name="Li M."/>
        </authorList>
    </citation>
    <scope>NUCLEOTIDE SEQUENCE [LARGE SCALE GENOMIC DNA]</scope>
    <source>
        <strain evidence="11">SpSt-508</strain>
    </source>
</reference>
<feature type="domain" description="tRNA nucleotidyltransferase/poly(A) polymerase RNA and SrmB- binding" evidence="10">
    <location>
        <begin position="177"/>
        <end position="235"/>
    </location>
</feature>
<dbReference type="PANTHER" id="PTHR46173">
    <property type="entry name" value="CCA TRNA NUCLEOTIDYLTRANSFERASE 1, MITOCHONDRIAL"/>
    <property type="match status" value="1"/>
</dbReference>